<keyword evidence="1" id="KW-1133">Transmembrane helix</keyword>
<dbReference type="Pfam" id="PF24287">
    <property type="entry name" value="DUF7475"/>
    <property type="match status" value="1"/>
</dbReference>
<feature type="transmembrane region" description="Helical" evidence="1">
    <location>
        <begin position="96"/>
        <end position="114"/>
    </location>
</feature>
<dbReference type="EMBL" id="FTNO01000003">
    <property type="protein sequence ID" value="SIR67192.1"/>
    <property type="molecule type" value="Genomic_DNA"/>
</dbReference>
<dbReference type="InterPro" id="IPR055898">
    <property type="entry name" value="DUF7475"/>
</dbReference>
<evidence type="ECO:0000313" key="3">
    <source>
        <dbReference type="Proteomes" id="UP000186914"/>
    </source>
</evidence>
<feature type="transmembrane region" description="Helical" evidence="1">
    <location>
        <begin position="44"/>
        <end position="62"/>
    </location>
</feature>
<dbReference type="AlphaFoldDB" id="A0A1N7CUB0"/>
<feature type="transmembrane region" description="Helical" evidence="1">
    <location>
        <begin position="126"/>
        <end position="144"/>
    </location>
</feature>
<keyword evidence="3" id="KW-1185">Reference proteome</keyword>
<organism evidence="2 3">
    <name type="scientific">Haladaptatus litoreus</name>
    <dbReference type="NCBI Taxonomy" id="553468"/>
    <lineage>
        <taxon>Archaea</taxon>
        <taxon>Methanobacteriati</taxon>
        <taxon>Methanobacteriota</taxon>
        <taxon>Stenosarchaea group</taxon>
        <taxon>Halobacteria</taxon>
        <taxon>Halobacteriales</taxon>
        <taxon>Haladaptataceae</taxon>
        <taxon>Haladaptatus</taxon>
    </lineage>
</organism>
<keyword evidence="1" id="KW-0812">Transmembrane</keyword>
<evidence type="ECO:0000256" key="1">
    <source>
        <dbReference type="SAM" id="Phobius"/>
    </source>
</evidence>
<name>A0A1N7CUB0_9EURY</name>
<sequence length="148" mass="16283">MISSAEVISVVGQYDYLHRDCEPSVTTESGSQVRQQPALTSLDYVGIVLVVLTGVIHIYEGIEDINEGIIGILFILAGLGFLGALVLLYRGVNQPLLYGIGIIYTGIQFIAYFVLRWPDIYEPLGLLDKAVQALLILVLAILYLQKRS</sequence>
<gene>
    <name evidence="2" type="ORF">SAMN05421858_3260</name>
</gene>
<evidence type="ECO:0000313" key="2">
    <source>
        <dbReference type="EMBL" id="SIR67192.1"/>
    </source>
</evidence>
<reference evidence="3" key="1">
    <citation type="submission" date="2017-01" db="EMBL/GenBank/DDBJ databases">
        <authorList>
            <person name="Varghese N."/>
            <person name="Submissions S."/>
        </authorList>
    </citation>
    <scope>NUCLEOTIDE SEQUENCE [LARGE SCALE GENOMIC DNA]</scope>
    <source>
        <strain evidence="3">CGMCC 1.7737</strain>
    </source>
</reference>
<proteinExistence type="predicted"/>
<feature type="transmembrane region" description="Helical" evidence="1">
    <location>
        <begin position="68"/>
        <end position="89"/>
    </location>
</feature>
<dbReference type="Proteomes" id="UP000186914">
    <property type="component" value="Unassembled WGS sequence"/>
</dbReference>
<keyword evidence="1" id="KW-0472">Membrane</keyword>
<protein>
    <submittedName>
        <fullName evidence="2">Uncharacterized protein</fullName>
    </submittedName>
</protein>
<accession>A0A1N7CUB0</accession>